<evidence type="ECO:0000313" key="2">
    <source>
        <dbReference type="EMBL" id="SGZ41261.1"/>
    </source>
</evidence>
<name>A0A1L0CQH3_9ASCO</name>
<feature type="region of interest" description="Disordered" evidence="1">
    <location>
        <begin position="77"/>
        <end position="105"/>
    </location>
</feature>
<gene>
    <name evidence="2" type="ORF">HGUI_03461</name>
</gene>
<feature type="compositionally biased region" description="Polar residues" evidence="1">
    <location>
        <begin position="135"/>
        <end position="144"/>
    </location>
</feature>
<accession>A0A1L0CQH3</accession>
<reference evidence="3" key="1">
    <citation type="submission" date="2016-11" db="EMBL/GenBank/DDBJ databases">
        <authorList>
            <person name="Guldener U."/>
        </authorList>
    </citation>
    <scope>NUCLEOTIDE SEQUENCE [LARGE SCALE GENOMIC DNA]</scope>
</reference>
<keyword evidence="3" id="KW-1185">Reference proteome</keyword>
<evidence type="ECO:0000256" key="1">
    <source>
        <dbReference type="SAM" id="MobiDB-lite"/>
    </source>
</evidence>
<dbReference type="VEuPathDB" id="FungiDB:HGUI_03461"/>
<feature type="compositionally biased region" description="Polar residues" evidence="1">
    <location>
        <begin position="207"/>
        <end position="224"/>
    </location>
</feature>
<organism evidence="2 3">
    <name type="scientific">Hanseniaspora guilliermondii</name>
    <dbReference type="NCBI Taxonomy" id="56406"/>
    <lineage>
        <taxon>Eukaryota</taxon>
        <taxon>Fungi</taxon>
        <taxon>Dikarya</taxon>
        <taxon>Ascomycota</taxon>
        <taxon>Saccharomycotina</taxon>
        <taxon>Saccharomycetes</taxon>
        <taxon>Saccharomycodales</taxon>
        <taxon>Saccharomycodaceae</taxon>
        <taxon>Hanseniaspora</taxon>
    </lineage>
</organism>
<dbReference type="AlphaFoldDB" id="A0A1L0CQH3"/>
<sequence length="674" mass="76245">MVNKKVDATGKRLSVSSGTSLSSINTYKSMSTYHTYLTVSTEKFGSASLNRNDSQRLLDRLEFTAEEEMLIKSFRRNASKRSLSSRPSTPTYSSPNLNGNGRYKEVKPFKFGNSNALDKGEPKKLSIETKFDSSFKTSSPYTALNNKSKTNDKKHKKTKSWAFATKDKHSNDLVQLTKEDGFTSPQFVKEHKKKNSSFSIKNLFKKPNNQTEPVGNNANGLQQDGKSRLSPKYDSFETLEHFQNNGNDEEFMSTNNVSKGEQKLSIEDGEQGHTSFNRSLPLHVDSINKEERHVSSSRKNLISLEGFGVQHKELDARETESKTMVQIKSIENSIDEYLANAILLKQNNKFNESTDCLLLAILEYKKKFVLLKSSNKKENLNDRTPFLLYGIALKMGIGCDIDIASSIENLKIAAGLSSPVESDGDDINESMFDNASYKNIIDSNNLINAEKYRIKTKEQTNGMVGPALYELALIYLYKFLAISIDQKSNEILNQTANFALNEVRDGIKCLSLSVLVYNHYDSYSVLLEIYAFGLKLHDHYLLKPNKHSYQIWLNTCHSLDIEIDTKLLEVSFDTEHLVKSKKPTMKRTDTLERLQQLKIKSDDLNSSDKDEYLALSDADSDIQDDTIIDALSIETSFTGSKKNEFENGAQNLFINDESDDDIDDDLSYIMNTYT</sequence>
<dbReference type="EMBL" id="FQNF01000089">
    <property type="protein sequence ID" value="SGZ41261.1"/>
    <property type="molecule type" value="Genomic_DNA"/>
</dbReference>
<evidence type="ECO:0000313" key="3">
    <source>
        <dbReference type="Proteomes" id="UP000183365"/>
    </source>
</evidence>
<protein>
    <submittedName>
        <fullName evidence="2">Uncharacterized protein</fullName>
    </submittedName>
</protein>
<dbReference type="Proteomes" id="UP000183365">
    <property type="component" value="Unassembled WGS sequence"/>
</dbReference>
<feature type="region of interest" description="Disordered" evidence="1">
    <location>
        <begin position="135"/>
        <end position="158"/>
    </location>
</feature>
<feature type="region of interest" description="Disordered" evidence="1">
    <location>
        <begin position="206"/>
        <end position="228"/>
    </location>
</feature>
<feature type="compositionally biased region" description="Low complexity" evidence="1">
    <location>
        <begin position="80"/>
        <end position="95"/>
    </location>
</feature>
<dbReference type="OrthoDB" id="3972755at2759"/>
<proteinExistence type="predicted"/>